<evidence type="ECO:0000256" key="2">
    <source>
        <dbReference type="SAM" id="Phobius"/>
    </source>
</evidence>
<evidence type="ECO:0000256" key="1">
    <source>
        <dbReference type="SAM" id="MobiDB-lite"/>
    </source>
</evidence>
<feature type="compositionally biased region" description="Basic and acidic residues" evidence="1">
    <location>
        <begin position="426"/>
        <end position="440"/>
    </location>
</feature>
<evidence type="ECO:0000313" key="3">
    <source>
        <dbReference type="EMBL" id="GAF27109.1"/>
    </source>
</evidence>
<dbReference type="Pfam" id="PF07454">
    <property type="entry name" value="SpoIIP"/>
    <property type="match status" value="1"/>
</dbReference>
<dbReference type="NCBIfam" id="TIGR02867">
    <property type="entry name" value="spore_II_P"/>
    <property type="match status" value="1"/>
</dbReference>
<dbReference type="InterPro" id="IPR010897">
    <property type="entry name" value="Spore_II_P"/>
</dbReference>
<gene>
    <name evidence="3" type="ORF">MTY_2450</name>
</gene>
<keyword evidence="2" id="KW-0472">Membrane</keyword>
<keyword evidence="3" id="KW-0813">Transport</keyword>
<reference evidence="3" key="1">
    <citation type="journal article" date="2014" name="Gene">
        <title>Genome-guided analysis of transformation efficiency and carbon dioxide assimilation by Moorella thermoacetica Y72.</title>
        <authorList>
            <person name="Tsukahara K."/>
            <person name="Kita A."/>
            <person name="Nakashimada Y."/>
            <person name="Hoshino T."/>
            <person name="Murakami K."/>
        </authorList>
    </citation>
    <scope>NUCLEOTIDE SEQUENCE [LARGE SCALE GENOMIC DNA]</scope>
    <source>
        <strain evidence="3">Y72</strain>
    </source>
</reference>
<proteinExistence type="predicted"/>
<accession>A0A0S6UEA1</accession>
<feature type="transmembrane region" description="Helical" evidence="2">
    <location>
        <begin position="353"/>
        <end position="376"/>
    </location>
</feature>
<name>A0A0S6UEA1_NEOTH</name>
<dbReference type="AlphaFoldDB" id="A0A0S6UEA1"/>
<keyword evidence="3" id="KW-0762">Sugar transport</keyword>
<keyword evidence="2" id="KW-0812">Transmembrane</keyword>
<keyword evidence="2" id="KW-1133">Transmembrane helix</keyword>
<feature type="region of interest" description="Disordered" evidence="1">
    <location>
        <begin position="421"/>
        <end position="440"/>
    </location>
</feature>
<dbReference type="EMBL" id="DF238840">
    <property type="protein sequence ID" value="GAF27109.1"/>
    <property type="molecule type" value="Genomic_DNA"/>
</dbReference>
<organism evidence="3">
    <name type="scientific">Moorella thermoacetica Y72</name>
    <dbReference type="NCBI Taxonomy" id="1325331"/>
    <lineage>
        <taxon>Bacteria</taxon>
        <taxon>Bacillati</taxon>
        <taxon>Bacillota</taxon>
        <taxon>Clostridia</taxon>
        <taxon>Neomoorellales</taxon>
        <taxon>Neomoorellaceae</taxon>
        <taxon>Neomoorella</taxon>
    </lineage>
</organism>
<sequence length="440" mass="48040">MASGMKGARVMGKASRSWRIRGSLGLLVLALVLVGVVYTRSQQQGTAVRVFSLAELLPGNHTTGQYSILVDEQGRVLDMMARRIYIHDEFISADNRRYRVIRIEGNKGICREIGVEQISQEDTGVPAQAGQTMPGDGTTPVQAAGSQIIGVYHSHDDESYVPSDGSQSIPGNGGVLRVGSAFADRLRSLGLTVIHDTTSHAPHDDGAYRRSRRTAMSLMQRGAAALFDIHRDGVPDPTFYRRTINGQDVTMVRLVVGRENQNMSANLDYAKRLKAAADDRYPGLIWGIFIGAGSYNQDLSPRAILLEAGSHTNTLQEAERGVTLFADVVPPVLGFAARPAAARTPSTAADWRGVLYVLLAFVIGGGAFLLISAGSWEKAVARVKQFTSIEWVNLLGWRQLRKPGVGRNKITDREREAVELAPVPPRELEANDERADWQKD</sequence>
<dbReference type="Proteomes" id="UP000063718">
    <property type="component" value="Unassembled WGS sequence"/>
</dbReference>
<protein>
    <submittedName>
        <fullName evidence="3">ABC-type sugar transport system, ATPase component</fullName>
    </submittedName>
</protein>